<evidence type="ECO:0000256" key="3">
    <source>
        <dbReference type="ARBA" id="ARBA00022737"/>
    </source>
</evidence>
<sequence>MYRRLRMILYMYLVNSLACGRTSLLFAPTAVDGLPRGKRVLLSSWCPCKETALLAVALEGGTVLVLNEDGSVHEEVTRNRAGREGGEAVPTCLSWTSTQVQGGNVLLAVGWQDGVVMVWSEKDRMERCDDEQHAGHPISFVYFSPEGSRLIAADCRPGVPTRPQDAAVLCVYKVDPKGRFNSICPYKKPSAGALTHAVFRTAEQKKKLVTSSFAAADIPPFYYGGETGVILLGDDLGRASEAIPTLGGAVGAMLYLPERDTLVVVTMSAMLCTFKLTDNKPTPLVKSKLSVGREGFQAAAWCGVGQLAIVSADAVVRVNDLLDDEDNFALSLSDVPGMAGVNDKLSSLAYHTSRRLLAAGTRDGRLAVWRHTGGGGRGNPEAGWEALPIASLGAEPASLAWSHAEPVLAAAAVARPGSGAGSAALQLLPETVLRCALAGEWAYAQQGAQEVLLEHPKGARLLLTTPNRIKGCDVSGEYILTWTGRRVEVYQFDDSATDPAAPPGPPVLLGAFDHKCTCAAIYSEGLFLGLQGRLECVNFSGSVLATLPFADAEGTPVAIHVAGRTVSDKRKQVWDVSRKEPKQLLGARKLGGDALNAKVAQIAISSDGTRVAACLQTQPGGMEALDVETRKALVDFSYFLTVGAMDEAHKAVKLVRSAAVWENMARMCVQTKRLDIADTCLGNMGHARGARAVRDVVEAHTRPDGTISEPEVCAAVVAVQLGMLKEAEQLYASCGRHDLLNTLYQASGQWEKALEIAEKEDRIHLKATHYTYARQLEAEGETMKAAEHFERSDTHRVEVPRMLFDSHQLPELKEFIDRTQDPELYTWWAQYAESNARFKEALTYYEKAADHLSIVRVLAFHNKLERAAEVVNASNHSGAAYHLAKQYEQKAASEQGTSAERALIQQAIQFYQRAGRYNHAIRLAKAHDLASELNVIASSSNPKLAADTAAYFEKNGQPDRAVQLYQQGGQLAKAVELCFRFSLFEQLSAISEKLPPDSDPALITRCAEFFLDHGQWDKTVTLFAAAGQCAKAIDLCIMHNVTLTEPMAEKLAPELGQKGAETEELLNSLRLKVAKVLKRQGNYHLACKMYTQAGDKVKAMKCLLRSGDTQKICYFAGVSRNRDIYILAANYLQNLDWKADPEIVKNIVQFYSKAKALDSLAAFFDSCAQIEIDDYRDYEKALGALREAHEWMGKARVQDKDAKVASLAQRISHVEAFVRARKTVKTEPEETVRLCFQLLDEPTVEHALRVGDVYALMVEWFYSQRQMEQAYNLIEKMVARSIVLAPYLDQEMIAAICASMGAAVPHDPQPAARAPTHAAGDEVEDNIEEDMDD</sequence>
<dbReference type="Gene3D" id="2.130.10.10">
    <property type="entry name" value="YVTN repeat-like/Quinoprotein amine dehydrogenase"/>
    <property type="match status" value="2"/>
</dbReference>
<dbReference type="OrthoDB" id="10258787at2759"/>
<dbReference type="FunFam" id="1.25.40.470:FF:000015">
    <property type="entry name" value="Intraflagellar transport particle protein 140"/>
    <property type="match status" value="1"/>
</dbReference>
<dbReference type="InterPro" id="IPR015943">
    <property type="entry name" value="WD40/YVTN_repeat-like_dom_sf"/>
</dbReference>
<dbReference type="Pfam" id="PF24760">
    <property type="entry name" value="TPR_IF140_C"/>
    <property type="match status" value="1"/>
</dbReference>
<evidence type="ECO:0000256" key="6">
    <source>
        <dbReference type="ARBA" id="ARBA00023273"/>
    </source>
</evidence>
<feature type="repeat" description="WD" evidence="7">
    <location>
        <begin position="338"/>
        <end position="369"/>
    </location>
</feature>
<dbReference type="PROSITE" id="PS50082">
    <property type="entry name" value="WD_REPEATS_2"/>
    <property type="match status" value="1"/>
</dbReference>
<keyword evidence="14" id="KW-0282">Flagellum</keyword>
<dbReference type="SUPFAM" id="SSF82171">
    <property type="entry name" value="DPP6 N-terminal domain-like"/>
    <property type="match status" value="1"/>
</dbReference>
<dbReference type="GO" id="GO:0035721">
    <property type="term" value="P:intraciliary retrograde transport"/>
    <property type="evidence" value="ECO:0007669"/>
    <property type="project" value="TreeGrafter"/>
</dbReference>
<dbReference type="Pfam" id="PF23383">
    <property type="entry name" value="Beta-prop_IFT140_1st"/>
    <property type="match status" value="2"/>
</dbReference>
<dbReference type="GO" id="GO:0030991">
    <property type="term" value="C:intraciliary transport particle A"/>
    <property type="evidence" value="ECO:0007669"/>
    <property type="project" value="TreeGrafter"/>
</dbReference>
<keyword evidence="9" id="KW-0732">Signal</keyword>
<accession>A0A0M0JK88</accession>
<feature type="domain" description="IF140 C-terminal TPR" evidence="12">
    <location>
        <begin position="1158"/>
        <end position="1277"/>
    </location>
</feature>
<dbReference type="Pfam" id="PF24762">
    <property type="entry name" value="TPR_IF140-IFT172"/>
    <property type="match status" value="1"/>
</dbReference>
<keyword evidence="4" id="KW-0802">TPR repeat</keyword>
<evidence type="ECO:0000259" key="11">
    <source>
        <dbReference type="Pfam" id="PF23385"/>
    </source>
</evidence>
<organism evidence="14 15">
    <name type="scientific">Chrysochromulina tobinii</name>
    <dbReference type="NCBI Taxonomy" id="1460289"/>
    <lineage>
        <taxon>Eukaryota</taxon>
        <taxon>Haptista</taxon>
        <taxon>Haptophyta</taxon>
        <taxon>Prymnesiophyceae</taxon>
        <taxon>Prymnesiales</taxon>
        <taxon>Chrysochromulinaceae</taxon>
        <taxon>Chrysochromulina</taxon>
    </lineage>
</organism>
<protein>
    <submittedName>
        <fullName evidence="14">Intraflagellar transport protein 140-like protein</fullName>
    </submittedName>
</protein>
<dbReference type="GO" id="GO:0036064">
    <property type="term" value="C:ciliary basal body"/>
    <property type="evidence" value="ECO:0007669"/>
    <property type="project" value="TreeGrafter"/>
</dbReference>
<feature type="compositionally biased region" description="Acidic residues" evidence="8">
    <location>
        <begin position="1321"/>
        <end position="1333"/>
    </location>
</feature>
<evidence type="ECO:0000256" key="9">
    <source>
        <dbReference type="SAM" id="SignalP"/>
    </source>
</evidence>
<dbReference type="SUPFAM" id="SSF101898">
    <property type="entry name" value="NHL repeat"/>
    <property type="match status" value="1"/>
</dbReference>
<evidence type="ECO:0000256" key="4">
    <source>
        <dbReference type="ARBA" id="ARBA00022803"/>
    </source>
</evidence>
<evidence type="ECO:0000259" key="10">
    <source>
        <dbReference type="Pfam" id="PF23383"/>
    </source>
</evidence>
<dbReference type="EMBL" id="JWZX01002786">
    <property type="protein sequence ID" value="KOO26905.1"/>
    <property type="molecule type" value="Genomic_DNA"/>
</dbReference>
<evidence type="ECO:0000313" key="14">
    <source>
        <dbReference type="EMBL" id="KOO26905.1"/>
    </source>
</evidence>
<feature type="domain" description="IFT140 first beta-propeller" evidence="10">
    <location>
        <begin position="217"/>
        <end position="413"/>
    </location>
</feature>
<comment type="caution">
    <text evidence="14">The sequence shown here is derived from an EMBL/GenBank/DDBJ whole genome shotgun (WGS) entry which is preliminary data.</text>
</comment>
<reference evidence="15" key="1">
    <citation type="journal article" date="2015" name="PLoS Genet.">
        <title>Genome Sequence and Transcriptome Analyses of Chrysochromulina tobin: Metabolic Tools for Enhanced Algal Fitness in the Prominent Order Prymnesiales (Haptophyceae).</title>
        <authorList>
            <person name="Hovde B.T."/>
            <person name="Deodato C.R."/>
            <person name="Hunsperger H.M."/>
            <person name="Ryken S.A."/>
            <person name="Yost W."/>
            <person name="Jha R.K."/>
            <person name="Patterson J."/>
            <person name="Monnat R.J. Jr."/>
            <person name="Barlow S.B."/>
            <person name="Starkenburg S.R."/>
            <person name="Cattolico R.A."/>
        </authorList>
    </citation>
    <scope>NUCLEOTIDE SEQUENCE</scope>
    <source>
        <strain evidence="15">CCMP291</strain>
    </source>
</reference>
<dbReference type="InterPro" id="IPR056154">
    <property type="entry name" value="Beta-prop_IFT140_1st"/>
</dbReference>
<dbReference type="Gene3D" id="1.25.40.470">
    <property type="match status" value="2"/>
</dbReference>
<evidence type="ECO:0000256" key="7">
    <source>
        <dbReference type="PROSITE-ProRule" id="PRU00221"/>
    </source>
</evidence>
<dbReference type="PANTHER" id="PTHR15722">
    <property type="entry name" value="IFT140/172-RELATED"/>
    <property type="match status" value="1"/>
</dbReference>
<dbReference type="InterPro" id="IPR056155">
    <property type="entry name" value="Beta-prop_IFT140_2nd"/>
</dbReference>
<keyword evidence="3" id="KW-0677">Repeat</keyword>
<gene>
    <name evidence="14" type="ORF">Ctob_004424</name>
</gene>
<keyword evidence="2 7" id="KW-0853">WD repeat</keyword>
<evidence type="ECO:0000259" key="12">
    <source>
        <dbReference type="Pfam" id="PF24760"/>
    </source>
</evidence>
<dbReference type="PANTHER" id="PTHR15722:SF7">
    <property type="entry name" value="INTRAFLAGELLAR TRANSPORT PROTEIN 140 HOMOLOG"/>
    <property type="match status" value="1"/>
</dbReference>
<dbReference type="Pfam" id="PF23385">
    <property type="entry name" value="Beta-prop_IFT140_2nd"/>
    <property type="match status" value="1"/>
</dbReference>
<feature type="domain" description="IFT140 second beta-propeller" evidence="11">
    <location>
        <begin position="442"/>
        <end position="618"/>
    </location>
</feature>
<feature type="signal peptide" evidence="9">
    <location>
        <begin position="1"/>
        <end position="20"/>
    </location>
</feature>
<evidence type="ECO:0000313" key="15">
    <source>
        <dbReference type="Proteomes" id="UP000037460"/>
    </source>
</evidence>
<dbReference type="InterPro" id="IPR001680">
    <property type="entry name" value="WD40_rpt"/>
</dbReference>
<feature type="region of interest" description="Disordered" evidence="8">
    <location>
        <begin position="1305"/>
        <end position="1333"/>
    </location>
</feature>
<dbReference type="InterPro" id="IPR056156">
    <property type="entry name" value="TPR_IF140_C"/>
</dbReference>
<evidence type="ECO:0000256" key="2">
    <source>
        <dbReference type="ARBA" id="ARBA00022574"/>
    </source>
</evidence>
<evidence type="ECO:0000256" key="1">
    <source>
        <dbReference type="ARBA" id="ARBA00004138"/>
    </source>
</evidence>
<evidence type="ECO:0000259" key="13">
    <source>
        <dbReference type="Pfam" id="PF24762"/>
    </source>
</evidence>
<feature type="chain" id="PRO_5005601916" evidence="9">
    <location>
        <begin position="21"/>
        <end position="1333"/>
    </location>
</feature>
<comment type="subcellular location">
    <subcellularLocation>
        <location evidence="1">Cell projection</location>
        <location evidence="1">Cilium</location>
    </subcellularLocation>
</comment>
<evidence type="ECO:0000256" key="8">
    <source>
        <dbReference type="SAM" id="MobiDB-lite"/>
    </source>
</evidence>
<name>A0A0M0JK88_9EUKA</name>
<feature type="domain" description="IFT140 first beta-propeller" evidence="10">
    <location>
        <begin position="49"/>
        <end position="212"/>
    </location>
</feature>
<keyword evidence="5" id="KW-0969">Cilium</keyword>
<feature type="domain" description="IF140/IFT172/WDR19 TPR" evidence="13">
    <location>
        <begin position="643"/>
        <end position="1150"/>
    </location>
</feature>
<keyword evidence="6" id="KW-0966">Cell projection</keyword>
<dbReference type="InterPro" id="IPR056168">
    <property type="entry name" value="TPR_IF140/IFT172/WDR19"/>
</dbReference>
<dbReference type="GO" id="GO:0005930">
    <property type="term" value="C:axoneme"/>
    <property type="evidence" value="ECO:0007669"/>
    <property type="project" value="TreeGrafter"/>
</dbReference>
<dbReference type="Proteomes" id="UP000037460">
    <property type="component" value="Unassembled WGS sequence"/>
</dbReference>
<keyword evidence="15" id="KW-1185">Reference proteome</keyword>
<proteinExistence type="predicted"/>
<evidence type="ECO:0000256" key="5">
    <source>
        <dbReference type="ARBA" id="ARBA00023069"/>
    </source>
</evidence>